<name>A0ABD2XEF6_9HYME</name>
<feature type="region of interest" description="Disordered" evidence="2">
    <location>
        <begin position="1"/>
        <end position="34"/>
    </location>
</feature>
<dbReference type="Proteomes" id="UP001627154">
    <property type="component" value="Unassembled WGS sequence"/>
</dbReference>
<sequence>MSNSVKQIVKKRKSKRGGAGAEAKAKPHNPFSVPGDAQLLAYWHYKNRRSERDKADGAEPPLSVRKLTQDLEAGDRSKKSVELDNSQVFRKAAAASNAFSMSDYVRDIRLLSKWKLVVGLKRDCVIQIDQKLNIERQRFLRIKRKYLECVESLEQFVAKDHDESMRALGQADNELSRTLELSEKRDELSREYGAMRLEVYRWEEAFRTVRACHRFLHQLAENRLDDDDDDDDDVANDLDDLLDDTQATKDSQLNISDIGSLESLLITFNQDAARLRESTARKPSDLGFDNADDLLRRFREMEIQNVSALVNLESLGGPMVELKDQLDRTERSLRDELNEIAEDIEATRRKIRLEKRRAECFEARAARLKEDKMLELVASARALHTRSLIEQAYKSCCLQADGDALGAARKLEWQKKEEEQREAQQVPLKPILMVKALEDAYEKMCYQLDALPRYVVAVCEKEGFRAEMKKMREAEEAAKKVCASRTYLLSRAGPLPGERAQAHNGADAAEDASPDEALATTTAHQTAEHAAGRGGQPGRGQGPGAARDDAAAGPLRQKQRRRRRRGRAESRRSAGRQLERLLRSEGLGRVRERRGGRESPFPRSDRLERLKIDGSMAIGLISLRAIVSGSRRGCCFIARLSNFVGVLGLANHGSRATHHPDLVHMLQPTRAFINTSRVERKSTITTRDGGATPGCCRRCCCIYCYCYLMLLLCEADAFIIFPSHLTFLLLHLSYLVAMLYDSNKSTNTVLDT</sequence>
<dbReference type="PANTHER" id="PTHR21683">
    <property type="entry name" value="COILED-COIL DOMAIN-CONTAINING PROTEIN 42 LIKE-2-LIKE-RELATED"/>
    <property type="match status" value="1"/>
</dbReference>
<reference evidence="4 5" key="1">
    <citation type="journal article" date="2024" name="bioRxiv">
        <title>A reference genome for Trichogramma kaykai: A tiny desert-dwelling parasitoid wasp with competing sex-ratio distorters.</title>
        <authorList>
            <person name="Culotta J."/>
            <person name="Lindsey A.R."/>
        </authorList>
    </citation>
    <scope>NUCLEOTIDE SEQUENCE [LARGE SCALE GENOMIC DNA]</scope>
    <source>
        <strain evidence="4 5">KSX58</strain>
    </source>
</reference>
<feature type="transmembrane region" description="Helical" evidence="3">
    <location>
        <begin position="707"/>
        <end position="730"/>
    </location>
</feature>
<evidence type="ECO:0000313" key="5">
    <source>
        <dbReference type="Proteomes" id="UP001627154"/>
    </source>
</evidence>
<evidence type="ECO:0000256" key="1">
    <source>
        <dbReference type="SAM" id="Coils"/>
    </source>
</evidence>
<feature type="compositionally biased region" description="Basic and acidic residues" evidence="2">
    <location>
        <begin position="567"/>
        <end position="597"/>
    </location>
</feature>
<dbReference type="InterPro" id="IPR051147">
    <property type="entry name" value="CFAP_domain-containing"/>
</dbReference>
<evidence type="ECO:0008006" key="6">
    <source>
        <dbReference type="Google" id="ProtNLM"/>
    </source>
</evidence>
<evidence type="ECO:0000256" key="3">
    <source>
        <dbReference type="SAM" id="Phobius"/>
    </source>
</evidence>
<feature type="compositionally biased region" description="Gly residues" evidence="2">
    <location>
        <begin position="532"/>
        <end position="543"/>
    </location>
</feature>
<evidence type="ECO:0000313" key="4">
    <source>
        <dbReference type="EMBL" id="KAL3403637.1"/>
    </source>
</evidence>
<keyword evidence="3" id="KW-0812">Transmembrane</keyword>
<keyword evidence="3" id="KW-0472">Membrane</keyword>
<feature type="region of interest" description="Disordered" evidence="2">
    <location>
        <begin position="51"/>
        <end position="79"/>
    </location>
</feature>
<dbReference type="AlphaFoldDB" id="A0ABD2XEF6"/>
<accession>A0ABD2XEF6</accession>
<feature type="coiled-coil region" evidence="1">
    <location>
        <begin position="319"/>
        <end position="371"/>
    </location>
</feature>
<keyword evidence="5" id="KW-1185">Reference proteome</keyword>
<feature type="compositionally biased region" description="Low complexity" evidence="2">
    <location>
        <begin position="515"/>
        <end position="525"/>
    </location>
</feature>
<organism evidence="4 5">
    <name type="scientific">Trichogramma kaykai</name>
    <dbReference type="NCBI Taxonomy" id="54128"/>
    <lineage>
        <taxon>Eukaryota</taxon>
        <taxon>Metazoa</taxon>
        <taxon>Ecdysozoa</taxon>
        <taxon>Arthropoda</taxon>
        <taxon>Hexapoda</taxon>
        <taxon>Insecta</taxon>
        <taxon>Pterygota</taxon>
        <taxon>Neoptera</taxon>
        <taxon>Endopterygota</taxon>
        <taxon>Hymenoptera</taxon>
        <taxon>Apocrita</taxon>
        <taxon>Proctotrupomorpha</taxon>
        <taxon>Chalcidoidea</taxon>
        <taxon>Trichogrammatidae</taxon>
        <taxon>Trichogramma</taxon>
    </lineage>
</organism>
<dbReference type="PANTHER" id="PTHR21683:SF3">
    <property type="entry name" value="CILIA AND FLAGELLA ASSOCIATED PROTEIN 100"/>
    <property type="match status" value="1"/>
</dbReference>
<feature type="compositionally biased region" description="Basic residues" evidence="2">
    <location>
        <begin position="557"/>
        <end position="566"/>
    </location>
</feature>
<proteinExistence type="predicted"/>
<feature type="compositionally biased region" description="Basic and acidic residues" evidence="2">
    <location>
        <begin position="67"/>
        <end position="79"/>
    </location>
</feature>
<feature type="region of interest" description="Disordered" evidence="2">
    <location>
        <begin position="493"/>
        <end position="605"/>
    </location>
</feature>
<comment type="caution">
    <text evidence="4">The sequence shown here is derived from an EMBL/GenBank/DDBJ whole genome shotgun (WGS) entry which is preliminary data.</text>
</comment>
<keyword evidence="3" id="KW-1133">Transmembrane helix</keyword>
<evidence type="ECO:0000256" key="2">
    <source>
        <dbReference type="SAM" id="MobiDB-lite"/>
    </source>
</evidence>
<protein>
    <recommendedName>
        <fullName evidence="6">DUF4200 domain-containing protein</fullName>
    </recommendedName>
</protein>
<gene>
    <name evidence="4" type="ORF">TKK_003581</name>
</gene>
<dbReference type="EMBL" id="JBJJXI010000029">
    <property type="protein sequence ID" value="KAL3403637.1"/>
    <property type="molecule type" value="Genomic_DNA"/>
</dbReference>
<keyword evidence="1" id="KW-0175">Coiled coil</keyword>